<dbReference type="AlphaFoldDB" id="A0A396HL86"/>
<dbReference type="EMBL" id="PSQE01000006">
    <property type="protein sequence ID" value="RHN52045.1"/>
    <property type="molecule type" value="Genomic_DNA"/>
</dbReference>
<dbReference type="SUPFAM" id="SSF53098">
    <property type="entry name" value="Ribonuclease H-like"/>
    <property type="match status" value="1"/>
</dbReference>
<dbReference type="Proteomes" id="UP000265566">
    <property type="component" value="Chromosome 6"/>
</dbReference>
<dbReference type="Pfam" id="PF04937">
    <property type="entry name" value="DUF659"/>
    <property type="match status" value="1"/>
</dbReference>
<reference evidence="2" key="1">
    <citation type="journal article" date="2018" name="Nat. Plants">
        <title>Whole-genome landscape of Medicago truncatula symbiotic genes.</title>
        <authorList>
            <person name="Pecrix Y."/>
            <person name="Gamas P."/>
            <person name="Carrere S."/>
        </authorList>
    </citation>
    <scope>NUCLEOTIDE SEQUENCE</scope>
    <source>
        <tissue evidence="2">Leaves</tissue>
    </source>
</reference>
<evidence type="ECO:0000313" key="2">
    <source>
        <dbReference type="EMBL" id="RHN52045.1"/>
    </source>
</evidence>
<dbReference type="InterPro" id="IPR012337">
    <property type="entry name" value="RNaseH-like_sf"/>
</dbReference>
<feature type="domain" description="DUF659" evidence="1">
    <location>
        <begin position="12"/>
        <end position="91"/>
    </location>
</feature>
<dbReference type="Gramene" id="rna36660">
    <property type="protein sequence ID" value="RHN52045.1"/>
    <property type="gene ID" value="gene36660"/>
</dbReference>
<name>A0A396HL86_MEDTR</name>
<protein>
    <submittedName>
        <fullName evidence="2">Putative ribonuclease H-like domain-containing protein</fullName>
    </submittedName>
</protein>
<comment type="caution">
    <text evidence="2">The sequence shown here is derived from an EMBL/GenBank/DDBJ whole genome shotgun (WGS) entry which is preliminary data.</text>
</comment>
<dbReference type="PANTHER" id="PTHR32166:SF88">
    <property type="entry name" value="HAT TRANSPOSON SUPERFAMILY"/>
    <property type="match status" value="1"/>
</dbReference>
<accession>A0A396HL86</accession>
<gene>
    <name evidence="2" type="ORF">MtrunA17_Chr6g0476101</name>
</gene>
<dbReference type="OrthoDB" id="2442898at2759"/>
<sequence>MGAGYKAPSIHDLREMLFKLFKEVVLYIGPENVVQIVTDNAANYVAAGRLLEKEFPSLYWSPCAAHCINLMFQDIGKLPEVKEAVSHATNVTKYIYNHCYPLYLMRKFTHGREILRPAPTRFATNFIALQSILSQKNALRAMVTSQEWTTSAYAKEAKAKQFVEQVLNTNFWTACADIVKLTEPLVGVLRLVDSEDKPAMGFLYRNMYKAREEMVKRFQRNKTKVEPYLKIIDDRWDSQLRKNLHAAGYWLNPSCRFSPEFEKHKSTTSGLIDVIEKYARNNHELRANLYI</sequence>
<dbReference type="InterPro" id="IPR007021">
    <property type="entry name" value="DUF659"/>
</dbReference>
<organism evidence="2">
    <name type="scientific">Medicago truncatula</name>
    <name type="common">Barrel medic</name>
    <name type="synonym">Medicago tribuloides</name>
    <dbReference type="NCBI Taxonomy" id="3880"/>
    <lineage>
        <taxon>Eukaryota</taxon>
        <taxon>Viridiplantae</taxon>
        <taxon>Streptophyta</taxon>
        <taxon>Embryophyta</taxon>
        <taxon>Tracheophyta</taxon>
        <taxon>Spermatophyta</taxon>
        <taxon>Magnoliopsida</taxon>
        <taxon>eudicotyledons</taxon>
        <taxon>Gunneridae</taxon>
        <taxon>Pentapetalae</taxon>
        <taxon>rosids</taxon>
        <taxon>fabids</taxon>
        <taxon>Fabales</taxon>
        <taxon>Fabaceae</taxon>
        <taxon>Papilionoideae</taxon>
        <taxon>50 kb inversion clade</taxon>
        <taxon>NPAAA clade</taxon>
        <taxon>Hologalegina</taxon>
        <taxon>IRL clade</taxon>
        <taxon>Trifolieae</taxon>
        <taxon>Medicago</taxon>
    </lineage>
</organism>
<evidence type="ECO:0000259" key="1">
    <source>
        <dbReference type="Pfam" id="PF04937"/>
    </source>
</evidence>
<proteinExistence type="predicted"/>
<dbReference type="PANTHER" id="PTHR32166">
    <property type="entry name" value="OSJNBA0013A04.12 PROTEIN"/>
    <property type="match status" value="1"/>
</dbReference>